<protein>
    <recommendedName>
        <fullName evidence="4">DUF3021 domain-containing protein</fullName>
    </recommendedName>
</protein>
<reference evidence="2 3" key="1">
    <citation type="submission" date="2016-03" db="EMBL/GenBank/DDBJ databases">
        <title>Sequencing of Lactobacillus Species from Commercial Turkeys.</title>
        <authorList>
            <person name="Johnson T.J."/>
            <person name="Youmans B.P."/>
            <person name="Case K.A."/>
        </authorList>
    </citation>
    <scope>NUCLEOTIDE SEQUENCE [LARGE SCALE GENOMIC DNA]</scope>
    <source>
        <strain evidence="2 3">UMNLA1</strain>
    </source>
</reference>
<evidence type="ECO:0008006" key="4">
    <source>
        <dbReference type="Google" id="ProtNLM"/>
    </source>
</evidence>
<proteinExistence type="predicted"/>
<keyword evidence="1" id="KW-1133">Transmembrane helix</keyword>
<keyword evidence="1" id="KW-0472">Membrane</keyword>
<accession>A0A231QJF9</accession>
<evidence type="ECO:0000313" key="2">
    <source>
        <dbReference type="EMBL" id="OXS40874.1"/>
    </source>
</evidence>
<dbReference type="RefSeq" id="WP_089144503.1">
    <property type="nucleotide sequence ID" value="NZ_LUGD01000051.1"/>
</dbReference>
<dbReference type="AlphaFoldDB" id="A0A231QJF9"/>
<feature type="transmembrane region" description="Helical" evidence="1">
    <location>
        <begin position="108"/>
        <end position="128"/>
    </location>
</feature>
<dbReference type="InterPro" id="IPR021560">
    <property type="entry name" value="DUF3021"/>
</dbReference>
<organism evidence="2 3">
    <name type="scientific">Ligilactobacillus agilis</name>
    <dbReference type="NCBI Taxonomy" id="1601"/>
    <lineage>
        <taxon>Bacteria</taxon>
        <taxon>Bacillati</taxon>
        <taxon>Bacillota</taxon>
        <taxon>Bacilli</taxon>
        <taxon>Lactobacillales</taxon>
        <taxon>Lactobacillaceae</taxon>
        <taxon>Ligilactobacillus</taxon>
    </lineage>
</organism>
<gene>
    <name evidence="2" type="ORF">AYP69_03885</name>
</gene>
<feature type="transmembrane region" description="Helical" evidence="1">
    <location>
        <begin position="49"/>
        <end position="69"/>
    </location>
</feature>
<evidence type="ECO:0000313" key="3">
    <source>
        <dbReference type="Proteomes" id="UP000215261"/>
    </source>
</evidence>
<dbReference type="EMBL" id="LUGO01000036">
    <property type="protein sequence ID" value="OXS40874.1"/>
    <property type="molecule type" value="Genomic_DNA"/>
</dbReference>
<dbReference type="Pfam" id="PF11457">
    <property type="entry name" value="DUF3021"/>
    <property type="match status" value="1"/>
</dbReference>
<feature type="transmembrane region" description="Helical" evidence="1">
    <location>
        <begin position="7"/>
        <end position="29"/>
    </location>
</feature>
<comment type="caution">
    <text evidence="2">The sequence shown here is derived from an EMBL/GenBank/DDBJ whole genome shotgun (WGS) entry which is preliminary data.</text>
</comment>
<name>A0A231QJF9_9LACO</name>
<sequence>MRKVLRLSIIGVLVGTFVGLWLSIFFSGLATAGNFYASLPTSNFTWKMMVTSTLLWALLGAWMSLAQLIFDYINSLLAATILHAVTLYLPLVAVAWHEHWLSSTSFFAFNLIFVLIYLLIWVSIYHHTKHQLQILNKKLH</sequence>
<dbReference type="Proteomes" id="UP000215261">
    <property type="component" value="Unassembled WGS sequence"/>
</dbReference>
<evidence type="ECO:0000256" key="1">
    <source>
        <dbReference type="SAM" id="Phobius"/>
    </source>
</evidence>
<keyword evidence="1" id="KW-0812">Transmembrane</keyword>
<feature type="transmembrane region" description="Helical" evidence="1">
    <location>
        <begin position="76"/>
        <end position="96"/>
    </location>
</feature>